<proteinExistence type="inferred from homology"/>
<evidence type="ECO:0000313" key="7">
    <source>
        <dbReference type="RefSeq" id="XP_026293451.1"/>
    </source>
</evidence>
<reference evidence="7" key="1">
    <citation type="submission" date="2025-08" db="UniProtKB">
        <authorList>
            <consortium name="RefSeq"/>
        </authorList>
    </citation>
    <scope>IDENTIFICATION</scope>
    <source>
        <tissue evidence="7">Whole organism</tissue>
    </source>
</reference>
<accession>A0A6J1TL24</accession>
<name>A0A6J1TL24_FRAOC</name>
<keyword evidence="4" id="KW-1133">Transmembrane helix</keyword>
<dbReference type="PANTHER" id="PTHR43461">
    <property type="entry name" value="TRANSMEMBRANE PROTEIN 256"/>
    <property type="match status" value="1"/>
</dbReference>
<dbReference type="KEGG" id="foc:113217676"/>
<keyword evidence="3 7" id="KW-0812">Transmembrane</keyword>
<dbReference type="GO" id="GO:0016020">
    <property type="term" value="C:membrane"/>
    <property type="evidence" value="ECO:0007669"/>
    <property type="project" value="UniProtKB-SubCell"/>
</dbReference>
<evidence type="ECO:0000256" key="1">
    <source>
        <dbReference type="ARBA" id="ARBA00004141"/>
    </source>
</evidence>
<dbReference type="RefSeq" id="XP_026293451.1">
    <property type="nucleotide sequence ID" value="XM_026437666.2"/>
</dbReference>
<evidence type="ECO:0000256" key="4">
    <source>
        <dbReference type="ARBA" id="ARBA00022989"/>
    </source>
</evidence>
<dbReference type="Proteomes" id="UP000504606">
    <property type="component" value="Unplaced"/>
</dbReference>
<evidence type="ECO:0000256" key="5">
    <source>
        <dbReference type="ARBA" id="ARBA00023136"/>
    </source>
</evidence>
<evidence type="ECO:0000313" key="6">
    <source>
        <dbReference type="Proteomes" id="UP000504606"/>
    </source>
</evidence>
<evidence type="ECO:0000256" key="2">
    <source>
        <dbReference type="ARBA" id="ARBA00006208"/>
    </source>
</evidence>
<protein>
    <submittedName>
        <fullName evidence="7">Transmembrane protein 256 homolog</fullName>
    </submittedName>
</protein>
<gene>
    <name evidence="7" type="primary">LOC113217676</name>
</gene>
<comment type="subcellular location">
    <subcellularLocation>
        <location evidence="1">Membrane</location>
        <topology evidence="1">Multi-pass membrane protein</topology>
    </subcellularLocation>
</comment>
<keyword evidence="6" id="KW-1185">Reference proteome</keyword>
<dbReference type="GeneID" id="113217676"/>
<dbReference type="AlphaFoldDB" id="A0A6J1TL24"/>
<dbReference type="InterPro" id="IPR006696">
    <property type="entry name" value="DUF423"/>
</dbReference>
<dbReference type="Pfam" id="PF04241">
    <property type="entry name" value="DUF423"/>
    <property type="match status" value="1"/>
</dbReference>
<comment type="similarity">
    <text evidence="2">Belongs to the TMEM256 family.</text>
</comment>
<dbReference type="OrthoDB" id="269173at2759"/>
<evidence type="ECO:0000256" key="3">
    <source>
        <dbReference type="ARBA" id="ARBA00022692"/>
    </source>
</evidence>
<organism evidence="6 7">
    <name type="scientific">Frankliniella occidentalis</name>
    <name type="common">Western flower thrips</name>
    <name type="synonym">Euthrips occidentalis</name>
    <dbReference type="NCBI Taxonomy" id="133901"/>
    <lineage>
        <taxon>Eukaryota</taxon>
        <taxon>Metazoa</taxon>
        <taxon>Ecdysozoa</taxon>
        <taxon>Arthropoda</taxon>
        <taxon>Hexapoda</taxon>
        <taxon>Insecta</taxon>
        <taxon>Pterygota</taxon>
        <taxon>Neoptera</taxon>
        <taxon>Paraneoptera</taxon>
        <taxon>Thysanoptera</taxon>
        <taxon>Terebrantia</taxon>
        <taxon>Thripoidea</taxon>
        <taxon>Thripidae</taxon>
        <taxon>Frankliniella</taxon>
    </lineage>
</organism>
<keyword evidence="5" id="KW-0472">Membrane</keyword>
<dbReference type="PANTHER" id="PTHR43461:SF1">
    <property type="entry name" value="TRANSMEMBRANE PROTEIN 256"/>
    <property type="match status" value="1"/>
</dbReference>
<sequence length="173" mass="18746">MSLTDSFIYIIRDNPVSQSTIQIASSVLNKVGGLIPVPKPKETLPALMTPAPLPQLFKLVGYSGLFIRLAGLSGAAAVGLGAYGAHSIMNEEGNEHRKRVFETANKYHFYHTIALLAVPLCHYPLVTGGLLTAGMLMFCGPCYYMSITGKDQLRRLTPFGGVCLIVGWMTMLI</sequence>